<proteinExistence type="predicted"/>
<keyword evidence="2" id="KW-1185">Reference proteome</keyword>
<dbReference type="EMBL" id="JAGIYY010000001">
    <property type="protein sequence ID" value="MBP0437941.1"/>
    <property type="molecule type" value="Genomic_DNA"/>
</dbReference>
<evidence type="ECO:0000313" key="2">
    <source>
        <dbReference type="Proteomes" id="UP000666240"/>
    </source>
</evidence>
<gene>
    <name evidence="1" type="ORF">J5Y06_04660</name>
</gene>
<dbReference type="AlphaFoldDB" id="A0A8J7R0R7"/>
<protein>
    <submittedName>
        <fullName evidence="1">Uncharacterized protein</fullName>
    </submittedName>
</protein>
<sequence length="75" mass="9007">MHVVYHELYDRFAFTIAEDLRLIWSSDFDPCTLAPPPLVTGRLRLGLRLNSVQLRANLAWHRKQFWLKERRRTTI</sequence>
<reference evidence="1" key="1">
    <citation type="submission" date="2021-03" db="EMBL/GenBank/DDBJ databases">
        <title>Genome sequencing and assembly of Tianweitania sediminis.</title>
        <authorList>
            <person name="Chhetri G."/>
        </authorList>
    </citation>
    <scope>NUCLEOTIDE SEQUENCE</scope>
    <source>
        <strain evidence="1">Z8</strain>
    </source>
</reference>
<dbReference type="Proteomes" id="UP000666240">
    <property type="component" value="Unassembled WGS sequence"/>
</dbReference>
<comment type="caution">
    <text evidence="1">The sequence shown here is derived from an EMBL/GenBank/DDBJ whole genome shotgun (WGS) entry which is preliminary data.</text>
</comment>
<evidence type="ECO:0000313" key="1">
    <source>
        <dbReference type="EMBL" id="MBP0437941.1"/>
    </source>
</evidence>
<organism evidence="1 2">
    <name type="scientific">Tianweitania sediminis</name>
    <dbReference type="NCBI Taxonomy" id="1502156"/>
    <lineage>
        <taxon>Bacteria</taxon>
        <taxon>Pseudomonadati</taxon>
        <taxon>Pseudomonadota</taxon>
        <taxon>Alphaproteobacteria</taxon>
        <taxon>Hyphomicrobiales</taxon>
        <taxon>Phyllobacteriaceae</taxon>
        <taxon>Tianweitania</taxon>
    </lineage>
</organism>
<accession>A0A8J7R0R7</accession>
<dbReference type="RefSeq" id="WP_209333892.1">
    <property type="nucleotide sequence ID" value="NZ_JAGIYY010000001.1"/>
</dbReference>
<name>A0A8J7R0R7_9HYPH</name>